<protein>
    <submittedName>
        <fullName evidence="2">Disease resistance protein rga4</fullName>
    </submittedName>
</protein>
<name>A0AAW0L2R9_QUESU</name>
<dbReference type="GO" id="GO:0006952">
    <property type="term" value="P:defense response"/>
    <property type="evidence" value="ECO:0007669"/>
    <property type="project" value="UniProtKB-KW"/>
</dbReference>
<gene>
    <name evidence="2" type="primary">RGA4_23</name>
    <name evidence="2" type="ORF">CFP56_010046</name>
</gene>
<evidence type="ECO:0000256" key="1">
    <source>
        <dbReference type="ARBA" id="ARBA00022821"/>
    </source>
</evidence>
<organism evidence="2 3">
    <name type="scientific">Quercus suber</name>
    <name type="common">Cork oak</name>
    <dbReference type="NCBI Taxonomy" id="58331"/>
    <lineage>
        <taxon>Eukaryota</taxon>
        <taxon>Viridiplantae</taxon>
        <taxon>Streptophyta</taxon>
        <taxon>Embryophyta</taxon>
        <taxon>Tracheophyta</taxon>
        <taxon>Spermatophyta</taxon>
        <taxon>Magnoliopsida</taxon>
        <taxon>eudicotyledons</taxon>
        <taxon>Gunneridae</taxon>
        <taxon>Pentapetalae</taxon>
        <taxon>rosids</taxon>
        <taxon>fabids</taxon>
        <taxon>Fagales</taxon>
        <taxon>Fagaceae</taxon>
        <taxon>Quercus</taxon>
    </lineage>
</organism>
<dbReference type="SUPFAM" id="SSF52047">
    <property type="entry name" value="RNI-like"/>
    <property type="match status" value="1"/>
</dbReference>
<comment type="caution">
    <text evidence="2">The sequence shown here is derived from an EMBL/GenBank/DDBJ whole genome shotgun (WGS) entry which is preliminary data.</text>
</comment>
<dbReference type="AlphaFoldDB" id="A0AAW0L2R9"/>
<keyword evidence="3" id="KW-1185">Reference proteome</keyword>
<proteinExistence type="predicted"/>
<dbReference type="Proteomes" id="UP000237347">
    <property type="component" value="Unassembled WGS sequence"/>
</dbReference>
<dbReference type="PANTHER" id="PTHR36766">
    <property type="entry name" value="PLANT BROAD-SPECTRUM MILDEW RESISTANCE PROTEIN RPW8"/>
    <property type="match status" value="1"/>
</dbReference>
<evidence type="ECO:0000313" key="3">
    <source>
        <dbReference type="Proteomes" id="UP000237347"/>
    </source>
</evidence>
<sequence>MEWDDYLMRLQTLFIYKLPQLVSLPHGLKGFANTKQFLHIYDCENLGVLPEWLPNLSSSQILEILECPKLSFLPKGIDRLTALRELKINGCPELRRDYEQEVGKYWGRMGLNVNTSMMMSKQQRRTLELAIKVFVEDSSKEKGFLCLKFLFQIGSHIKCCFEHHR</sequence>
<keyword evidence="1" id="KW-0611">Plant defense</keyword>
<evidence type="ECO:0000313" key="2">
    <source>
        <dbReference type="EMBL" id="KAK7845104.1"/>
    </source>
</evidence>
<dbReference type="InterPro" id="IPR032675">
    <property type="entry name" value="LRR_dom_sf"/>
</dbReference>
<accession>A0AAW0L2R9</accession>
<reference evidence="2 3" key="1">
    <citation type="journal article" date="2018" name="Sci. Data">
        <title>The draft genome sequence of cork oak.</title>
        <authorList>
            <person name="Ramos A.M."/>
            <person name="Usie A."/>
            <person name="Barbosa P."/>
            <person name="Barros P.M."/>
            <person name="Capote T."/>
            <person name="Chaves I."/>
            <person name="Simoes F."/>
            <person name="Abreu I."/>
            <person name="Carrasquinho I."/>
            <person name="Faro C."/>
            <person name="Guimaraes J.B."/>
            <person name="Mendonca D."/>
            <person name="Nobrega F."/>
            <person name="Rodrigues L."/>
            <person name="Saibo N.J.M."/>
            <person name="Varela M.C."/>
            <person name="Egas C."/>
            <person name="Matos J."/>
            <person name="Miguel C.M."/>
            <person name="Oliveira M.M."/>
            <person name="Ricardo C.P."/>
            <person name="Goncalves S."/>
        </authorList>
    </citation>
    <scope>NUCLEOTIDE SEQUENCE [LARGE SCALE GENOMIC DNA]</scope>
    <source>
        <strain evidence="3">cv. HL8</strain>
    </source>
</reference>
<dbReference type="PANTHER" id="PTHR36766:SF61">
    <property type="entry name" value="NB-ARC DOMAIN DISEASE RESISTANCE PROTEIN"/>
    <property type="match status" value="1"/>
</dbReference>
<dbReference type="EMBL" id="PKMF04000175">
    <property type="protein sequence ID" value="KAK7845104.1"/>
    <property type="molecule type" value="Genomic_DNA"/>
</dbReference>
<dbReference type="Gene3D" id="3.80.10.10">
    <property type="entry name" value="Ribonuclease Inhibitor"/>
    <property type="match status" value="1"/>
</dbReference>